<name>A0ACC0MTE2_RHOML</name>
<evidence type="ECO:0000313" key="2">
    <source>
        <dbReference type="Proteomes" id="UP001062846"/>
    </source>
</evidence>
<dbReference type="Proteomes" id="UP001062846">
    <property type="component" value="Chromosome 8"/>
</dbReference>
<reference evidence="1" key="1">
    <citation type="submission" date="2022-02" db="EMBL/GenBank/DDBJ databases">
        <title>Plant Genome Project.</title>
        <authorList>
            <person name="Zhang R.-G."/>
        </authorList>
    </citation>
    <scope>NUCLEOTIDE SEQUENCE</scope>
    <source>
        <strain evidence="1">AT1</strain>
    </source>
</reference>
<comment type="caution">
    <text evidence="1">The sequence shown here is derived from an EMBL/GenBank/DDBJ whole genome shotgun (WGS) entry which is preliminary data.</text>
</comment>
<gene>
    <name evidence="1" type="ORF">RHMOL_Rhmol08G0249900</name>
</gene>
<evidence type="ECO:0000313" key="1">
    <source>
        <dbReference type="EMBL" id="KAI8543831.1"/>
    </source>
</evidence>
<accession>A0ACC0MTE2</accession>
<keyword evidence="2" id="KW-1185">Reference proteome</keyword>
<organism evidence="1 2">
    <name type="scientific">Rhododendron molle</name>
    <name type="common">Chinese azalea</name>
    <name type="synonym">Azalea mollis</name>
    <dbReference type="NCBI Taxonomy" id="49168"/>
    <lineage>
        <taxon>Eukaryota</taxon>
        <taxon>Viridiplantae</taxon>
        <taxon>Streptophyta</taxon>
        <taxon>Embryophyta</taxon>
        <taxon>Tracheophyta</taxon>
        <taxon>Spermatophyta</taxon>
        <taxon>Magnoliopsida</taxon>
        <taxon>eudicotyledons</taxon>
        <taxon>Gunneridae</taxon>
        <taxon>Pentapetalae</taxon>
        <taxon>asterids</taxon>
        <taxon>Ericales</taxon>
        <taxon>Ericaceae</taxon>
        <taxon>Ericoideae</taxon>
        <taxon>Rhodoreae</taxon>
        <taxon>Rhododendron</taxon>
    </lineage>
</organism>
<proteinExistence type="predicted"/>
<protein>
    <submittedName>
        <fullName evidence="1">Uncharacterized protein</fullName>
    </submittedName>
</protein>
<dbReference type="EMBL" id="CM046395">
    <property type="protein sequence ID" value="KAI8543831.1"/>
    <property type="molecule type" value="Genomic_DNA"/>
</dbReference>
<sequence length="592" mass="67852">MASELIMMCQHDGKFAAIRMNRGHDFSTVIHKICARWSNLDPDSVILNYSLNDTEHIILDNDDDLTTMFQNAELAGIDDIMITVKDGAKFFMDEAVLVSPTAKSDTGKGKHTLIVDDDDVIPSFCSHKKVKLLASDWSDGITAVGQRFEGGAPNFKNVLRKFAIERGFEYTLSKNDKVRVTAQCKYRTVKKCLWHVNARIMPGNEYFHIVSMDLAYTCGFAIRTLTNPHATAELVADLVGDDVRNKHQTRPVDVVKGIKRDYGLNISYHQAWWGIEKARGLVFGDYVKSFSCLKWRDIFPESGHGYCLLHLKRNLRDHLKGTTRAYRERVVSEFVRCAYAPTREIFHQHMTKLLSRDDGKVDEFLTNLRYEHWSNAFFRGQRYGEMTSNVAESFNAWIDAERHLPITILVDELRKKIMNLMSERREEASKWGCQICPEMDKRMRASFNESRTWVVSAAGDGVYEVHSFPNVTVDIIRRICSCQKWQLTGFPCARAVIVLSSSGKEMTEYVDPYYFTQTFRASYSTSIHPIPTVWMPERPVDEDFLLPPLCKKSPGRPKNKRIPSRGENVTFIRCGRCGKMGKHNRQTCKDAM</sequence>